<dbReference type="Proteomes" id="UP001549920">
    <property type="component" value="Unassembled WGS sequence"/>
</dbReference>
<sequence length="673" mass="75967">MADSLISDLDNFSVSESRACDTERCKLYLTSYNSPFTILTQNIQSIFKNLDNFSIFQQRLNINCDVIVLTECWLKNKNIPLMTGYSAYNSKDNYNKSDGIVVFTKDSLNVTVEEPSMSECNRLLIKIGSEIAILAIYRPPSFKNTNNFIASLNSVLPHLSSYKNVILIGDININILSGSKDPSAQEYLNLCSYHGLLPAHTLPTHKSGSCLDHVMMKSNFQSLALVTNSNITDHSAVLLTLNHKSHSKTRTQTLSKLNINKLEEDLCRIDYNPIYNSADAETSMCYLINNVQHAILKNTMSIRQTRKNHNIKPWITPGLIRCMRHRDKLHMKAKANPTNVILQYSYKRYRNFCNNILKKVKSNYEKKELEKAGTNSKKIWNFIKKSTHLTKQRESSSSLLQIHSTQLTSVNIVNDFFVNIGKNLASKLQNHIVESPTNTLQACSTPAQSFVLLDTDESEVERIIIGLKDDSAVGWDNISNKILKQFKHILTPPLTFIFRQCLATGIFPKCLKKAVVVPVYKSGRKDQITNYRPISILSATSKILEKIINRRLVQYLEKQSILSNNQFGFRHKLSTADAVHQLTDGLVQDLDKGHRTIGIFLDLAKAFDTVSIPILLTKLEKLGIRGTQLKLFADYLDHRTQCVKIGSVLSSDLENTSFGVPQGSILGPTLFLI</sequence>
<keyword evidence="3" id="KW-1185">Reference proteome</keyword>
<dbReference type="InterPro" id="IPR036691">
    <property type="entry name" value="Endo/exonu/phosph_ase_sf"/>
</dbReference>
<dbReference type="InterPro" id="IPR000477">
    <property type="entry name" value="RT_dom"/>
</dbReference>
<dbReference type="InterPro" id="IPR043502">
    <property type="entry name" value="DNA/RNA_pol_sf"/>
</dbReference>
<feature type="domain" description="Reverse transcriptase" evidence="1">
    <location>
        <begin position="500"/>
        <end position="673"/>
    </location>
</feature>
<dbReference type="PROSITE" id="PS50878">
    <property type="entry name" value="RT_POL"/>
    <property type="match status" value="1"/>
</dbReference>
<dbReference type="InterPro" id="IPR005135">
    <property type="entry name" value="Endo/exonuclease/phosphatase"/>
</dbReference>
<dbReference type="Pfam" id="PF03372">
    <property type="entry name" value="Exo_endo_phos"/>
    <property type="match status" value="1"/>
</dbReference>
<evidence type="ECO:0000313" key="2">
    <source>
        <dbReference type="EMBL" id="KAL0895257.1"/>
    </source>
</evidence>
<evidence type="ECO:0000259" key="1">
    <source>
        <dbReference type="PROSITE" id="PS50878"/>
    </source>
</evidence>
<dbReference type="Pfam" id="PF00078">
    <property type="entry name" value="RVT_1"/>
    <property type="match status" value="1"/>
</dbReference>
<dbReference type="CDD" id="cd01650">
    <property type="entry name" value="RT_nLTR_like"/>
    <property type="match status" value="1"/>
</dbReference>
<dbReference type="SUPFAM" id="SSF56672">
    <property type="entry name" value="DNA/RNA polymerases"/>
    <property type="match status" value="1"/>
</dbReference>
<comment type="caution">
    <text evidence="2">The sequence shown here is derived from an EMBL/GenBank/DDBJ whole genome shotgun (WGS) entry which is preliminary data.</text>
</comment>
<name>A0ABR3IG61_LOXSC</name>
<organism evidence="2 3">
    <name type="scientific">Loxostege sticticalis</name>
    <name type="common">Beet webworm moth</name>
    <dbReference type="NCBI Taxonomy" id="481309"/>
    <lineage>
        <taxon>Eukaryota</taxon>
        <taxon>Metazoa</taxon>
        <taxon>Ecdysozoa</taxon>
        <taxon>Arthropoda</taxon>
        <taxon>Hexapoda</taxon>
        <taxon>Insecta</taxon>
        <taxon>Pterygota</taxon>
        <taxon>Neoptera</taxon>
        <taxon>Endopterygota</taxon>
        <taxon>Lepidoptera</taxon>
        <taxon>Glossata</taxon>
        <taxon>Ditrysia</taxon>
        <taxon>Pyraloidea</taxon>
        <taxon>Crambidae</taxon>
        <taxon>Pyraustinae</taxon>
        <taxon>Loxostege</taxon>
    </lineage>
</organism>
<dbReference type="Gene3D" id="3.60.10.10">
    <property type="entry name" value="Endonuclease/exonuclease/phosphatase"/>
    <property type="match status" value="1"/>
</dbReference>
<dbReference type="EMBL" id="JBEUOH010000003">
    <property type="protein sequence ID" value="KAL0895257.1"/>
    <property type="molecule type" value="Genomic_DNA"/>
</dbReference>
<dbReference type="PANTHER" id="PTHR19446">
    <property type="entry name" value="REVERSE TRANSCRIPTASES"/>
    <property type="match status" value="1"/>
</dbReference>
<reference evidence="2 3" key="1">
    <citation type="submission" date="2024-06" db="EMBL/GenBank/DDBJ databases">
        <title>A chromosome-level genome assembly of beet webworm, Loxostege sticticalis.</title>
        <authorList>
            <person name="Zhang Y."/>
        </authorList>
    </citation>
    <scope>NUCLEOTIDE SEQUENCE [LARGE SCALE GENOMIC DNA]</scope>
    <source>
        <strain evidence="2">AQ026</strain>
        <tissue evidence="2">Whole body</tissue>
    </source>
</reference>
<gene>
    <name evidence="2" type="ORF">ABMA27_011411</name>
</gene>
<protein>
    <recommendedName>
        <fullName evidence="1">Reverse transcriptase domain-containing protein</fullName>
    </recommendedName>
</protein>
<proteinExistence type="predicted"/>
<accession>A0ABR3IG61</accession>
<evidence type="ECO:0000313" key="3">
    <source>
        <dbReference type="Proteomes" id="UP001549920"/>
    </source>
</evidence>
<dbReference type="SUPFAM" id="SSF56219">
    <property type="entry name" value="DNase I-like"/>
    <property type="match status" value="1"/>
</dbReference>